<dbReference type="Proteomes" id="UP001064048">
    <property type="component" value="Chromosome 20"/>
</dbReference>
<evidence type="ECO:0000313" key="1">
    <source>
        <dbReference type="EMBL" id="KAI8437852.1"/>
    </source>
</evidence>
<gene>
    <name evidence="1" type="ORF">MSG28_012070</name>
</gene>
<protein>
    <submittedName>
        <fullName evidence="1">Uncharacterized protein</fullName>
    </submittedName>
</protein>
<keyword evidence="2" id="KW-1185">Reference proteome</keyword>
<comment type="caution">
    <text evidence="1">The sequence shown here is derived from an EMBL/GenBank/DDBJ whole genome shotgun (WGS) entry which is preliminary data.</text>
</comment>
<evidence type="ECO:0000313" key="2">
    <source>
        <dbReference type="Proteomes" id="UP001064048"/>
    </source>
</evidence>
<organism evidence="1 2">
    <name type="scientific">Choristoneura fumiferana</name>
    <name type="common">Spruce budworm moth</name>
    <name type="synonym">Archips fumiferana</name>
    <dbReference type="NCBI Taxonomy" id="7141"/>
    <lineage>
        <taxon>Eukaryota</taxon>
        <taxon>Metazoa</taxon>
        <taxon>Ecdysozoa</taxon>
        <taxon>Arthropoda</taxon>
        <taxon>Hexapoda</taxon>
        <taxon>Insecta</taxon>
        <taxon>Pterygota</taxon>
        <taxon>Neoptera</taxon>
        <taxon>Endopterygota</taxon>
        <taxon>Lepidoptera</taxon>
        <taxon>Glossata</taxon>
        <taxon>Ditrysia</taxon>
        <taxon>Tortricoidea</taxon>
        <taxon>Tortricidae</taxon>
        <taxon>Tortricinae</taxon>
        <taxon>Choristoneura</taxon>
    </lineage>
</organism>
<reference evidence="1 2" key="1">
    <citation type="journal article" date="2022" name="Genome Biol. Evol.">
        <title>The Spruce Budworm Genome: Reconstructing the Evolutionary History of Antifreeze Proteins.</title>
        <authorList>
            <person name="Beliveau C."/>
            <person name="Gagne P."/>
            <person name="Picq S."/>
            <person name="Vernygora O."/>
            <person name="Keeling C.I."/>
            <person name="Pinkney K."/>
            <person name="Doucet D."/>
            <person name="Wen F."/>
            <person name="Johnston J.S."/>
            <person name="Maaroufi H."/>
            <person name="Boyle B."/>
            <person name="Laroche J."/>
            <person name="Dewar K."/>
            <person name="Juretic N."/>
            <person name="Blackburn G."/>
            <person name="Nisole A."/>
            <person name="Brunet B."/>
            <person name="Brandao M."/>
            <person name="Lumley L."/>
            <person name="Duan J."/>
            <person name="Quan G."/>
            <person name="Lucarotti C.J."/>
            <person name="Roe A.D."/>
            <person name="Sperling F.A.H."/>
            <person name="Levesque R.C."/>
            <person name="Cusson M."/>
        </authorList>
    </citation>
    <scope>NUCLEOTIDE SEQUENCE [LARGE SCALE GENOMIC DNA]</scope>
    <source>
        <strain evidence="1">Glfc:IPQL:Cfum</strain>
    </source>
</reference>
<dbReference type="EMBL" id="CM046120">
    <property type="protein sequence ID" value="KAI8437852.1"/>
    <property type="molecule type" value="Genomic_DNA"/>
</dbReference>
<accession>A0ACC0KNX4</accession>
<sequence length="175" mass="18817">MFGAAPQPAPVWPQQPTNGFTPFPPQQNNTFVSEANFSNVFNNTDTTAGQQPPQQPGKVLTGDLDSSLAQLANNLSINKATAPKPMQWNSPKNGSKAGVAWSPQPMQATTGAGYRPMGPGMTLPPMHHTLPHTYHPPHYVVQQPGMVMGMPGAQPPMMGQPMRPPMQPQPTNQFS</sequence>
<proteinExistence type="predicted"/>
<name>A0ACC0KNX4_CHOFU</name>